<dbReference type="AlphaFoldDB" id="A0A183DCB9"/>
<feature type="region of interest" description="Disordered" evidence="1">
    <location>
        <begin position="45"/>
        <end position="148"/>
    </location>
</feature>
<reference evidence="3 4" key="2">
    <citation type="submission" date="2018-11" db="EMBL/GenBank/DDBJ databases">
        <authorList>
            <consortium name="Pathogen Informatics"/>
        </authorList>
    </citation>
    <scope>NUCLEOTIDE SEQUENCE [LARGE SCALE GENOMIC DNA]</scope>
</reference>
<evidence type="ECO:0000313" key="5">
    <source>
        <dbReference type="WBParaSite" id="GPUH_0000636901-mRNA-1"/>
    </source>
</evidence>
<evidence type="ECO:0000313" key="4">
    <source>
        <dbReference type="Proteomes" id="UP000271098"/>
    </source>
</evidence>
<gene>
    <name evidence="3" type="ORF">GPUH_LOCUS6362</name>
</gene>
<feature type="chain" id="PRO_5043138713" evidence="2">
    <location>
        <begin position="16"/>
        <end position="148"/>
    </location>
</feature>
<sequence length="148" mass="16334">MSFLLQTILFTTSDAILELIAQNDKCMRPDEMMRSALDLPHLVDSLTTEGPETSPLTLPDSRGRSGESAFMLGGVRPFTGDRKQRVRSATRSSDRKPSSARAADEMASKLSVVATSTDDHSVDKGETKRESEEKKEEENMDIPLLKGF</sequence>
<feature type="signal peptide" evidence="2">
    <location>
        <begin position="1"/>
        <end position="15"/>
    </location>
</feature>
<proteinExistence type="predicted"/>
<feature type="compositionally biased region" description="Basic and acidic residues" evidence="1">
    <location>
        <begin position="92"/>
        <end position="107"/>
    </location>
</feature>
<protein>
    <submittedName>
        <fullName evidence="5">CARMIL_C domain-containing protein</fullName>
    </submittedName>
</protein>
<keyword evidence="2" id="KW-0732">Signal</keyword>
<dbReference type="WBParaSite" id="GPUH_0000636901-mRNA-1">
    <property type="protein sequence ID" value="GPUH_0000636901-mRNA-1"/>
    <property type="gene ID" value="GPUH_0000636901"/>
</dbReference>
<keyword evidence="4" id="KW-1185">Reference proteome</keyword>
<name>A0A183DCB9_9BILA</name>
<feature type="compositionally biased region" description="Basic and acidic residues" evidence="1">
    <location>
        <begin position="117"/>
        <end position="137"/>
    </location>
</feature>
<accession>A0A183DCB9</accession>
<reference evidence="5" key="1">
    <citation type="submission" date="2016-06" db="UniProtKB">
        <authorList>
            <consortium name="WormBaseParasite"/>
        </authorList>
    </citation>
    <scope>IDENTIFICATION</scope>
</reference>
<dbReference type="Proteomes" id="UP000271098">
    <property type="component" value="Unassembled WGS sequence"/>
</dbReference>
<evidence type="ECO:0000313" key="3">
    <source>
        <dbReference type="EMBL" id="VDK54424.1"/>
    </source>
</evidence>
<organism evidence="5">
    <name type="scientific">Gongylonema pulchrum</name>
    <dbReference type="NCBI Taxonomy" id="637853"/>
    <lineage>
        <taxon>Eukaryota</taxon>
        <taxon>Metazoa</taxon>
        <taxon>Ecdysozoa</taxon>
        <taxon>Nematoda</taxon>
        <taxon>Chromadorea</taxon>
        <taxon>Rhabditida</taxon>
        <taxon>Spirurina</taxon>
        <taxon>Spiruromorpha</taxon>
        <taxon>Spiruroidea</taxon>
        <taxon>Gongylonematidae</taxon>
        <taxon>Gongylonema</taxon>
    </lineage>
</organism>
<dbReference type="EMBL" id="UYRT01014821">
    <property type="protein sequence ID" value="VDK54424.1"/>
    <property type="molecule type" value="Genomic_DNA"/>
</dbReference>
<evidence type="ECO:0000256" key="2">
    <source>
        <dbReference type="SAM" id="SignalP"/>
    </source>
</evidence>
<evidence type="ECO:0000256" key="1">
    <source>
        <dbReference type="SAM" id="MobiDB-lite"/>
    </source>
</evidence>
<feature type="compositionally biased region" description="Polar residues" evidence="1">
    <location>
        <begin position="45"/>
        <end position="56"/>
    </location>
</feature>